<keyword evidence="3" id="KW-0444">Lipid biosynthesis</keyword>
<keyword evidence="2" id="KW-0963">Cytoplasm</keyword>
<reference evidence="15" key="1">
    <citation type="submission" date="2020-06" db="EMBL/GenBank/DDBJ databases">
        <title>WGS assembly of Ceratodon purpureus strain R40.</title>
        <authorList>
            <person name="Carey S.B."/>
            <person name="Jenkins J."/>
            <person name="Shu S."/>
            <person name="Lovell J.T."/>
            <person name="Sreedasyam A."/>
            <person name="Maumus F."/>
            <person name="Tiley G.P."/>
            <person name="Fernandez-Pozo N."/>
            <person name="Barry K."/>
            <person name="Chen C."/>
            <person name="Wang M."/>
            <person name="Lipzen A."/>
            <person name="Daum C."/>
            <person name="Saski C.A."/>
            <person name="Payton A.C."/>
            <person name="Mcbreen J.C."/>
            <person name="Conrad R.E."/>
            <person name="Kollar L.M."/>
            <person name="Olsson S."/>
            <person name="Huttunen S."/>
            <person name="Landis J.B."/>
            <person name="Wickett N.J."/>
            <person name="Johnson M.G."/>
            <person name="Rensing S.A."/>
            <person name="Grimwood J."/>
            <person name="Schmutz J."/>
            <person name="Mcdaniel S.F."/>
        </authorList>
    </citation>
    <scope>NUCLEOTIDE SEQUENCE</scope>
    <source>
        <strain evidence="15">R40</strain>
    </source>
</reference>
<evidence type="ECO:0000313" key="16">
    <source>
        <dbReference type="Proteomes" id="UP000822688"/>
    </source>
</evidence>
<gene>
    <name evidence="15" type="ORF">KC19_1G053000</name>
</gene>
<evidence type="ECO:0000256" key="7">
    <source>
        <dbReference type="ARBA" id="ARBA00023098"/>
    </source>
</evidence>
<dbReference type="FunFam" id="3.40.30.10:FF:000243">
    <property type="entry name" value="Prostamide/prostaglandin F synthase"/>
    <property type="match status" value="1"/>
</dbReference>
<evidence type="ECO:0000256" key="11">
    <source>
        <dbReference type="ARBA" id="ARBA00040768"/>
    </source>
</evidence>
<evidence type="ECO:0000256" key="5">
    <source>
        <dbReference type="ARBA" id="ARBA00022857"/>
    </source>
</evidence>
<dbReference type="PANTHER" id="PTHR28630:SF3">
    <property type="entry name" value="PEROXIREDOXIN-LIKE 2C"/>
    <property type="match status" value="1"/>
</dbReference>
<evidence type="ECO:0000256" key="10">
    <source>
        <dbReference type="ARBA" id="ARBA00039126"/>
    </source>
</evidence>
<dbReference type="PANTHER" id="PTHR28630">
    <property type="match status" value="1"/>
</dbReference>
<dbReference type="InterPro" id="IPR032801">
    <property type="entry name" value="PXL2A/B/C"/>
</dbReference>
<dbReference type="GO" id="GO:0016491">
    <property type="term" value="F:oxidoreductase activity"/>
    <property type="evidence" value="ECO:0007669"/>
    <property type="project" value="UniProtKB-KW"/>
</dbReference>
<comment type="function">
    <text evidence="8">Catalyzes the reduction of prostaglandin-ethanolamide H(2) (prostamide H(2)) to prostamide F(2alpha) with NADPH as proton donor. Also able to reduce prostaglandin H(2) to prostaglandin F(2alpha).</text>
</comment>
<dbReference type="InterPro" id="IPR036249">
    <property type="entry name" value="Thioredoxin-like_sf"/>
</dbReference>
<dbReference type="EC" id="1.11.1.20" evidence="10"/>
<keyword evidence="7" id="KW-0443">Lipid metabolism</keyword>
<proteinExistence type="inferred from homology"/>
<comment type="similarity">
    <text evidence="9">Belongs to the peroxiredoxin-like PRXL2 family. Prostamide/prostaglandin F synthase subfamily.</text>
</comment>
<keyword evidence="5" id="KW-0521">NADP</keyword>
<comment type="catalytic activity">
    <reaction evidence="13">
        <text>prostaglandin H2 + [thioredoxin]-dithiol = prostaglandin F2alpha + [thioredoxin]-disulfide</text>
        <dbReference type="Rhea" id="RHEA:28214"/>
        <dbReference type="Rhea" id="RHEA-COMP:10698"/>
        <dbReference type="Rhea" id="RHEA-COMP:10700"/>
        <dbReference type="ChEBI" id="CHEBI:29950"/>
        <dbReference type="ChEBI" id="CHEBI:50058"/>
        <dbReference type="ChEBI" id="CHEBI:57404"/>
        <dbReference type="ChEBI" id="CHEBI:57405"/>
        <dbReference type="EC" id="1.11.1.20"/>
    </reaction>
</comment>
<evidence type="ECO:0000256" key="8">
    <source>
        <dbReference type="ARBA" id="ARBA00037117"/>
    </source>
</evidence>
<comment type="caution">
    <text evidence="15">The sequence shown here is derived from an EMBL/GenBank/DDBJ whole genome shotgun (WGS) entry which is preliminary data.</text>
</comment>
<evidence type="ECO:0000256" key="4">
    <source>
        <dbReference type="ARBA" id="ARBA00022832"/>
    </source>
</evidence>
<comment type="subcellular location">
    <subcellularLocation>
        <location evidence="1">Cytoplasm</location>
        <location evidence="1">Cytosol</location>
    </subcellularLocation>
</comment>
<evidence type="ECO:0000256" key="13">
    <source>
        <dbReference type="ARBA" id="ARBA00047917"/>
    </source>
</evidence>
<dbReference type="SUPFAM" id="SSF52833">
    <property type="entry name" value="Thioredoxin-like"/>
    <property type="match status" value="1"/>
</dbReference>
<dbReference type="GO" id="GO:0006631">
    <property type="term" value="P:fatty acid metabolic process"/>
    <property type="evidence" value="ECO:0007669"/>
    <property type="project" value="UniProtKB-KW"/>
</dbReference>
<dbReference type="GO" id="GO:0005829">
    <property type="term" value="C:cytosol"/>
    <property type="evidence" value="ECO:0007669"/>
    <property type="project" value="UniProtKB-SubCell"/>
</dbReference>
<keyword evidence="4" id="KW-0276">Fatty acid metabolism</keyword>
<dbReference type="AlphaFoldDB" id="A0A8T0J502"/>
<evidence type="ECO:0000256" key="2">
    <source>
        <dbReference type="ARBA" id="ARBA00022490"/>
    </source>
</evidence>
<keyword evidence="16" id="KW-1185">Reference proteome</keyword>
<dbReference type="Pfam" id="PF13911">
    <property type="entry name" value="AhpC-TSA_2"/>
    <property type="match status" value="1"/>
</dbReference>
<keyword evidence="6" id="KW-0560">Oxidoreductase</keyword>
<name>A0A8T0J502_CERPU</name>
<evidence type="ECO:0000256" key="3">
    <source>
        <dbReference type="ARBA" id="ARBA00022516"/>
    </source>
</evidence>
<sequence>MMSMVEMAMRKCVFGPPRWGHKTLLTTRVHRPMGTEKGSRAVADAIKDIELEKIRGPGDTTSVKLGSFWEDQPVVIHLLRRFGCQLCRGQSVEMAKMLPQLEANNVRVIGIGLEKFGMEEFEEKKYWKSELYIDNGKKIHNALALTKVGWVGTFMMLFANKSVKEAAEKTKDTPGNFQGDGRQLGATFVMAKGGEMLLDHRQKDFGDQPTNAEILEALGLDSSQAN</sequence>
<evidence type="ECO:0000256" key="12">
    <source>
        <dbReference type="ARBA" id="ARBA00041838"/>
    </source>
</evidence>
<evidence type="ECO:0000256" key="6">
    <source>
        <dbReference type="ARBA" id="ARBA00023002"/>
    </source>
</evidence>
<dbReference type="Proteomes" id="UP000822688">
    <property type="component" value="Chromosome 1"/>
</dbReference>
<protein>
    <recommendedName>
        <fullName evidence="11">Prostamide/prostaglandin F synthase</fullName>
        <ecNumber evidence="10">1.11.1.20</ecNumber>
    </recommendedName>
    <alternativeName>
        <fullName evidence="12">Peroxiredoxin-like 2B</fullName>
    </alternativeName>
</protein>
<evidence type="ECO:0000256" key="9">
    <source>
        <dbReference type="ARBA" id="ARBA00037965"/>
    </source>
</evidence>
<organism evidence="15 16">
    <name type="scientific">Ceratodon purpureus</name>
    <name type="common">Fire moss</name>
    <name type="synonym">Dicranum purpureum</name>
    <dbReference type="NCBI Taxonomy" id="3225"/>
    <lineage>
        <taxon>Eukaryota</taxon>
        <taxon>Viridiplantae</taxon>
        <taxon>Streptophyta</taxon>
        <taxon>Embryophyta</taxon>
        <taxon>Bryophyta</taxon>
        <taxon>Bryophytina</taxon>
        <taxon>Bryopsida</taxon>
        <taxon>Dicranidae</taxon>
        <taxon>Pseudoditrichales</taxon>
        <taxon>Ditrichaceae</taxon>
        <taxon>Ceratodon</taxon>
    </lineage>
</organism>
<evidence type="ECO:0000256" key="1">
    <source>
        <dbReference type="ARBA" id="ARBA00004514"/>
    </source>
</evidence>
<evidence type="ECO:0000256" key="14">
    <source>
        <dbReference type="ARBA" id="ARBA00048626"/>
    </source>
</evidence>
<accession>A0A8T0J502</accession>
<evidence type="ECO:0000313" key="15">
    <source>
        <dbReference type="EMBL" id="KAG0589843.1"/>
    </source>
</evidence>
<comment type="catalytic activity">
    <reaction evidence="14">
        <text>prostamide F2alpha + [thioredoxin]-disulfide = prostamide H2 + [thioredoxin]-dithiol</text>
        <dbReference type="Rhea" id="RHEA:26373"/>
        <dbReference type="Rhea" id="RHEA-COMP:10698"/>
        <dbReference type="Rhea" id="RHEA-COMP:10700"/>
        <dbReference type="ChEBI" id="CHEBI:29950"/>
        <dbReference type="ChEBI" id="CHEBI:50058"/>
        <dbReference type="ChEBI" id="CHEBI:53081"/>
        <dbReference type="ChEBI" id="CHEBI:53082"/>
        <dbReference type="EC" id="1.11.1.20"/>
    </reaction>
</comment>
<dbReference type="Gene3D" id="3.40.30.10">
    <property type="entry name" value="Glutaredoxin"/>
    <property type="match status" value="1"/>
</dbReference>
<dbReference type="EMBL" id="CM026421">
    <property type="protein sequence ID" value="KAG0589843.1"/>
    <property type="molecule type" value="Genomic_DNA"/>
</dbReference>